<comment type="caution">
    <text evidence="2">The sequence shown here is derived from an EMBL/GenBank/DDBJ whole genome shotgun (WGS) entry which is preliminary data.</text>
</comment>
<reference evidence="2 3" key="1">
    <citation type="submission" date="2023-12" db="EMBL/GenBank/DDBJ databases">
        <title>Amycolatopsis sp. V23-08.</title>
        <authorList>
            <person name="Somphong A."/>
        </authorList>
    </citation>
    <scope>NUCLEOTIDE SEQUENCE [LARGE SCALE GENOMIC DNA]</scope>
    <source>
        <strain evidence="2 3">V23-08</strain>
    </source>
</reference>
<evidence type="ECO:0000259" key="1">
    <source>
        <dbReference type="Pfam" id="PF01966"/>
    </source>
</evidence>
<dbReference type="Proteomes" id="UP001304298">
    <property type="component" value="Unassembled WGS sequence"/>
</dbReference>
<sequence length="182" mass="19539">MNPIDQLAALFDGPGAEDYLGEAVTQAEHMRQAGALAEAAGAPDELVAAALLHDVGHFHGALSGHDLMAGTDNRHGDSGAAWLAQWFGPAVTEPVRLHVAAKRYLCAVDPGYQARLSPASVHTLGVQGGPMTEDEAREFEGNPHHAEAVALRRWDDEAKDPEAKTPGFDHFRPLLTRLLENR</sequence>
<name>A0ABU5R321_9PSEU</name>
<feature type="domain" description="HD" evidence="1">
    <location>
        <begin position="31"/>
        <end position="91"/>
    </location>
</feature>
<dbReference type="PANTHER" id="PTHR40202">
    <property type="match status" value="1"/>
</dbReference>
<dbReference type="InterPro" id="IPR017670">
    <property type="entry name" value="Phosphonate_degrad-assoc"/>
</dbReference>
<dbReference type="Gene3D" id="1.10.3210.10">
    <property type="entry name" value="Hypothetical protein af1432"/>
    <property type="match status" value="1"/>
</dbReference>
<keyword evidence="3" id="KW-1185">Reference proteome</keyword>
<dbReference type="Pfam" id="PF01966">
    <property type="entry name" value="HD"/>
    <property type="match status" value="1"/>
</dbReference>
<dbReference type="InterPro" id="IPR006674">
    <property type="entry name" value="HD_domain"/>
</dbReference>
<dbReference type="InterPro" id="IPR052567">
    <property type="entry name" value="OP_Dioxygenase"/>
</dbReference>
<evidence type="ECO:0000313" key="2">
    <source>
        <dbReference type="EMBL" id="MEA5360611.1"/>
    </source>
</evidence>
<protein>
    <recommendedName>
        <fullName evidence="1">HD domain-containing protein</fullName>
    </recommendedName>
</protein>
<dbReference type="PANTHER" id="PTHR40202:SF1">
    <property type="entry name" value="HD DOMAIN-CONTAINING PROTEIN"/>
    <property type="match status" value="1"/>
</dbReference>
<dbReference type="EMBL" id="JAYFSI010000002">
    <property type="protein sequence ID" value="MEA5360611.1"/>
    <property type="molecule type" value="Genomic_DNA"/>
</dbReference>
<organism evidence="2 3">
    <name type="scientific">Amycolatopsis heterodermiae</name>
    <dbReference type="NCBI Taxonomy" id="3110235"/>
    <lineage>
        <taxon>Bacteria</taxon>
        <taxon>Bacillati</taxon>
        <taxon>Actinomycetota</taxon>
        <taxon>Actinomycetes</taxon>
        <taxon>Pseudonocardiales</taxon>
        <taxon>Pseudonocardiaceae</taxon>
        <taxon>Amycolatopsis</taxon>
    </lineage>
</organism>
<dbReference type="NCBIfam" id="TIGR03276">
    <property type="entry name" value="Phn-HD"/>
    <property type="match status" value="1"/>
</dbReference>
<dbReference type="SUPFAM" id="SSF109604">
    <property type="entry name" value="HD-domain/PDEase-like"/>
    <property type="match status" value="1"/>
</dbReference>
<evidence type="ECO:0000313" key="3">
    <source>
        <dbReference type="Proteomes" id="UP001304298"/>
    </source>
</evidence>
<proteinExistence type="predicted"/>
<dbReference type="RefSeq" id="WP_323326903.1">
    <property type="nucleotide sequence ID" value="NZ_JAYFSI010000002.1"/>
</dbReference>
<gene>
    <name evidence="2" type="ORF">VA596_13770</name>
</gene>
<accession>A0ABU5R321</accession>